<name>A0A1I7C8G9_9ACTN</name>
<dbReference type="RefSeq" id="WP_093582474.1">
    <property type="nucleotide sequence ID" value="NZ_FPBA01000019.1"/>
</dbReference>
<keyword evidence="4" id="KW-1185">Reference proteome</keyword>
<organism evidence="3 4">
    <name type="scientific">Geodermatophilus amargosae</name>
    <dbReference type="NCBI Taxonomy" id="1296565"/>
    <lineage>
        <taxon>Bacteria</taxon>
        <taxon>Bacillati</taxon>
        <taxon>Actinomycetota</taxon>
        <taxon>Actinomycetes</taxon>
        <taxon>Geodermatophilales</taxon>
        <taxon>Geodermatophilaceae</taxon>
        <taxon>Geodermatophilus</taxon>
    </lineage>
</organism>
<evidence type="ECO:0000313" key="3">
    <source>
        <dbReference type="EMBL" id="SFT95716.1"/>
    </source>
</evidence>
<evidence type="ECO:0000256" key="1">
    <source>
        <dbReference type="SAM" id="MobiDB-lite"/>
    </source>
</evidence>
<accession>A0A1I7C8G9</accession>
<proteinExistence type="predicted"/>
<dbReference type="InterPro" id="IPR001763">
    <property type="entry name" value="Rhodanese-like_dom"/>
</dbReference>
<feature type="domain" description="Rhodanese" evidence="2">
    <location>
        <begin position="26"/>
        <end position="63"/>
    </location>
</feature>
<protein>
    <recommendedName>
        <fullName evidence="2">Rhodanese domain-containing protein</fullName>
    </recommendedName>
</protein>
<feature type="region of interest" description="Disordered" evidence="1">
    <location>
        <begin position="67"/>
        <end position="92"/>
    </location>
</feature>
<evidence type="ECO:0000259" key="2">
    <source>
        <dbReference type="PROSITE" id="PS50206"/>
    </source>
</evidence>
<dbReference type="EMBL" id="FPBA01000019">
    <property type="protein sequence ID" value="SFT95716.1"/>
    <property type="molecule type" value="Genomic_DNA"/>
</dbReference>
<sequence>MTSNEREWFFGGRQSDVDVVLEPLEGFTAEQVAQRLRDEGASNVEVLSPGFISARAAHETVEALRPVATARPKATKQLHRLGPAPERRTPRG</sequence>
<dbReference type="PROSITE" id="PS50206">
    <property type="entry name" value="RHODANESE_3"/>
    <property type="match status" value="1"/>
</dbReference>
<evidence type="ECO:0000313" key="4">
    <source>
        <dbReference type="Proteomes" id="UP000199546"/>
    </source>
</evidence>
<reference evidence="4" key="1">
    <citation type="submission" date="2016-10" db="EMBL/GenBank/DDBJ databases">
        <authorList>
            <person name="Varghese N."/>
            <person name="Submissions S."/>
        </authorList>
    </citation>
    <scope>NUCLEOTIDE SEQUENCE [LARGE SCALE GENOMIC DNA]</scope>
    <source>
        <strain evidence="4">DSM 46136</strain>
    </source>
</reference>
<gene>
    <name evidence="3" type="ORF">SAMN05660657_04189</name>
</gene>
<dbReference type="Proteomes" id="UP000199546">
    <property type="component" value="Unassembled WGS sequence"/>
</dbReference>
<dbReference type="AlphaFoldDB" id="A0A1I7C8G9"/>